<keyword evidence="2" id="KW-0472">Membrane</keyword>
<organism evidence="3 4">
    <name type="scientific">Sphingomonas humi</name>
    <dbReference type="NCBI Taxonomy" id="335630"/>
    <lineage>
        <taxon>Bacteria</taxon>
        <taxon>Pseudomonadati</taxon>
        <taxon>Pseudomonadota</taxon>
        <taxon>Alphaproteobacteria</taxon>
        <taxon>Sphingomonadales</taxon>
        <taxon>Sphingomonadaceae</taxon>
        <taxon>Sphingomonas</taxon>
    </lineage>
</organism>
<evidence type="ECO:0000256" key="1">
    <source>
        <dbReference type="SAM" id="MobiDB-lite"/>
    </source>
</evidence>
<evidence type="ECO:0000313" key="4">
    <source>
        <dbReference type="Proteomes" id="UP001501310"/>
    </source>
</evidence>
<keyword evidence="4" id="KW-1185">Reference proteome</keyword>
<proteinExistence type="predicted"/>
<keyword evidence="2" id="KW-1133">Transmembrane helix</keyword>
<evidence type="ECO:0000256" key="2">
    <source>
        <dbReference type="SAM" id="Phobius"/>
    </source>
</evidence>
<keyword evidence="2" id="KW-0812">Transmembrane</keyword>
<dbReference type="EMBL" id="BAAAZD010000001">
    <property type="protein sequence ID" value="GAA4003410.1"/>
    <property type="molecule type" value="Genomic_DNA"/>
</dbReference>
<protein>
    <submittedName>
        <fullName evidence="3">Uncharacterized protein</fullName>
    </submittedName>
</protein>
<name>A0ABP7RXH5_9SPHN</name>
<dbReference type="RefSeq" id="WP_344709442.1">
    <property type="nucleotide sequence ID" value="NZ_BAAAZD010000001.1"/>
</dbReference>
<accession>A0ABP7RXH5</accession>
<dbReference type="Proteomes" id="UP001501310">
    <property type="component" value="Unassembled WGS sequence"/>
</dbReference>
<sequence length="119" mass="12932">MNRAFGRATPSALQAEPRLITKPGASPQDSGARKAAGLVMLATGATGRGLRWLVLGSLKLVLLFILSIMLFGWMTGFLYQLLETDKPMAAINGLPVVAVLAFLLYLFRPNFLRRGKTRA</sequence>
<comment type="caution">
    <text evidence="3">The sequence shown here is derived from an EMBL/GenBank/DDBJ whole genome shotgun (WGS) entry which is preliminary data.</text>
</comment>
<reference evidence="4" key="1">
    <citation type="journal article" date="2019" name="Int. J. Syst. Evol. Microbiol.">
        <title>The Global Catalogue of Microorganisms (GCM) 10K type strain sequencing project: providing services to taxonomists for standard genome sequencing and annotation.</title>
        <authorList>
            <consortium name="The Broad Institute Genomics Platform"/>
            <consortium name="The Broad Institute Genome Sequencing Center for Infectious Disease"/>
            <person name="Wu L."/>
            <person name="Ma J."/>
        </authorList>
    </citation>
    <scope>NUCLEOTIDE SEQUENCE [LARGE SCALE GENOMIC DNA]</scope>
    <source>
        <strain evidence="4">JCM 16603</strain>
    </source>
</reference>
<feature type="transmembrane region" description="Helical" evidence="2">
    <location>
        <begin position="88"/>
        <end position="107"/>
    </location>
</feature>
<feature type="transmembrane region" description="Helical" evidence="2">
    <location>
        <begin position="60"/>
        <end position="82"/>
    </location>
</feature>
<feature type="region of interest" description="Disordered" evidence="1">
    <location>
        <begin position="1"/>
        <end position="31"/>
    </location>
</feature>
<evidence type="ECO:0000313" key="3">
    <source>
        <dbReference type="EMBL" id="GAA4003410.1"/>
    </source>
</evidence>
<gene>
    <name evidence="3" type="ORF">GCM10022211_13810</name>
</gene>